<proteinExistence type="predicted"/>
<evidence type="ECO:0000313" key="3">
    <source>
        <dbReference type="EMBL" id="KAF9792283.1"/>
    </source>
</evidence>
<reference evidence="3" key="1">
    <citation type="journal article" date="2020" name="Nat. Commun.">
        <title>Large-scale genome sequencing of mycorrhizal fungi provides insights into the early evolution of symbiotic traits.</title>
        <authorList>
            <person name="Miyauchi S."/>
            <person name="Kiss E."/>
            <person name="Kuo A."/>
            <person name="Drula E."/>
            <person name="Kohler A."/>
            <person name="Sanchez-Garcia M."/>
            <person name="Morin E."/>
            <person name="Andreopoulos B."/>
            <person name="Barry K.W."/>
            <person name="Bonito G."/>
            <person name="Buee M."/>
            <person name="Carver A."/>
            <person name="Chen C."/>
            <person name="Cichocki N."/>
            <person name="Clum A."/>
            <person name="Culley D."/>
            <person name="Crous P.W."/>
            <person name="Fauchery L."/>
            <person name="Girlanda M."/>
            <person name="Hayes R.D."/>
            <person name="Keri Z."/>
            <person name="LaButti K."/>
            <person name="Lipzen A."/>
            <person name="Lombard V."/>
            <person name="Magnuson J."/>
            <person name="Maillard F."/>
            <person name="Murat C."/>
            <person name="Nolan M."/>
            <person name="Ohm R.A."/>
            <person name="Pangilinan J."/>
            <person name="Pereira M.F."/>
            <person name="Perotto S."/>
            <person name="Peter M."/>
            <person name="Pfister S."/>
            <person name="Riley R."/>
            <person name="Sitrit Y."/>
            <person name="Stielow J.B."/>
            <person name="Szollosi G."/>
            <person name="Zifcakova L."/>
            <person name="Stursova M."/>
            <person name="Spatafora J.W."/>
            <person name="Tedersoo L."/>
            <person name="Vaario L.M."/>
            <person name="Yamada A."/>
            <person name="Yan M."/>
            <person name="Wang P."/>
            <person name="Xu J."/>
            <person name="Bruns T."/>
            <person name="Baldrian P."/>
            <person name="Vilgalys R."/>
            <person name="Dunand C."/>
            <person name="Henrissat B."/>
            <person name="Grigoriev I.V."/>
            <person name="Hibbett D."/>
            <person name="Nagy L.G."/>
            <person name="Martin F.M."/>
        </authorList>
    </citation>
    <scope>NUCLEOTIDE SEQUENCE</scope>
    <source>
        <strain evidence="3">UH-Tt-Lm1</strain>
    </source>
</reference>
<protein>
    <submittedName>
        <fullName evidence="3">Alanine racemase-domain-containing protein</fullName>
    </submittedName>
</protein>
<organism evidence="3 4">
    <name type="scientific">Thelephora terrestris</name>
    <dbReference type="NCBI Taxonomy" id="56493"/>
    <lineage>
        <taxon>Eukaryota</taxon>
        <taxon>Fungi</taxon>
        <taxon>Dikarya</taxon>
        <taxon>Basidiomycota</taxon>
        <taxon>Agaricomycotina</taxon>
        <taxon>Agaricomycetes</taxon>
        <taxon>Thelephorales</taxon>
        <taxon>Thelephoraceae</taxon>
        <taxon>Thelephora</taxon>
    </lineage>
</organism>
<dbReference type="Proteomes" id="UP000736335">
    <property type="component" value="Unassembled WGS sequence"/>
</dbReference>
<dbReference type="GO" id="GO:0003682">
    <property type="term" value="F:chromatin binding"/>
    <property type="evidence" value="ECO:0007669"/>
    <property type="project" value="TreeGrafter"/>
</dbReference>
<keyword evidence="2" id="KW-0539">Nucleus</keyword>
<accession>A0A9P6HPF1</accession>
<comment type="caution">
    <text evidence="3">The sequence shown here is derived from an EMBL/GenBank/DDBJ whole genome shotgun (WGS) entry which is preliminary data.</text>
</comment>
<dbReference type="EMBL" id="WIUZ02000001">
    <property type="protein sequence ID" value="KAF9792283.1"/>
    <property type="molecule type" value="Genomic_DNA"/>
</dbReference>
<keyword evidence="4" id="KW-1185">Reference proteome</keyword>
<reference evidence="3" key="2">
    <citation type="submission" date="2020-11" db="EMBL/GenBank/DDBJ databases">
        <authorList>
            <consortium name="DOE Joint Genome Institute"/>
            <person name="Kuo A."/>
            <person name="Miyauchi S."/>
            <person name="Kiss E."/>
            <person name="Drula E."/>
            <person name="Kohler A."/>
            <person name="Sanchez-Garcia M."/>
            <person name="Andreopoulos B."/>
            <person name="Barry K.W."/>
            <person name="Bonito G."/>
            <person name="Buee M."/>
            <person name="Carver A."/>
            <person name="Chen C."/>
            <person name="Cichocki N."/>
            <person name="Clum A."/>
            <person name="Culley D."/>
            <person name="Crous P.W."/>
            <person name="Fauchery L."/>
            <person name="Girlanda M."/>
            <person name="Hayes R."/>
            <person name="Keri Z."/>
            <person name="Labutti K."/>
            <person name="Lipzen A."/>
            <person name="Lombard V."/>
            <person name="Magnuson J."/>
            <person name="Maillard F."/>
            <person name="Morin E."/>
            <person name="Murat C."/>
            <person name="Nolan M."/>
            <person name="Ohm R."/>
            <person name="Pangilinan J."/>
            <person name="Pereira M."/>
            <person name="Perotto S."/>
            <person name="Peter M."/>
            <person name="Riley R."/>
            <person name="Sitrit Y."/>
            <person name="Stielow B."/>
            <person name="Szollosi G."/>
            <person name="Zifcakova L."/>
            <person name="Stursova M."/>
            <person name="Spatafora J.W."/>
            <person name="Tedersoo L."/>
            <person name="Vaario L.-M."/>
            <person name="Yamada A."/>
            <person name="Yan M."/>
            <person name="Wang P."/>
            <person name="Xu J."/>
            <person name="Bruns T."/>
            <person name="Baldrian P."/>
            <person name="Vilgalys R."/>
            <person name="Henrissat B."/>
            <person name="Grigoriev I.V."/>
            <person name="Hibbett D."/>
            <person name="Nagy L.G."/>
            <person name="Martin F.M."/>
        </authorList>
    </citation>
    <scope>NUCLEOTIDE SEQUENCE</scope>
    <source>
        <strain evidence="3">UH-Tt-Lm1</strain>
    </source>
</reference>
<dbReference type="InterPro" id="IPR019140">
    <property type="entry name" value="MCM_complex-bd"/>
</dbReference>
<dbReference type="Pfam" id="PF09739">
    <property type="entry name" value="MCM_bind"/>
    <property type="match status" value="2"/>
</dbReference>
<evidence type="ECO:0000256" key="2">
    <source>
        <dbReference type="ARBA" id="ARBA00023242"/>
    </source>
</evidence>
<sequence>MRMSFESDSLDRFDLPLHEMVSARILDAVRNPSSVIIDLYDEGRNTQTEFPPHVTSHFSTVFDTQDSVQQIPPLSLNHPPTVHPDRSLVRFRAMIQDISSPEMYLSRLPGGRCGGWNIYQDITTPGSADINLRDLRERSVFWAITVPGESQWHAGRLERTLFNKAPDVPSIPPYITSNCHKLPNPRSTDFGVFLKIYDEALTKDLKFMTVATFVGILAWESIGTETEAESLALPVLHVTNVQVPTPESPPEPPRNTVTAVYENLVDWVSQEALAGDKVAAEFVILCSVARVQSRNPPILPPSLQLTGVPRPNNGSSTPAICSILSKLLPLFSVVGLSLEALNNDRFVPESNGEDLSSGYLQVPAGSVVLLTEIGIKEGNIIEKGVRNLRDVQHVMSNQSLRCVFPFSQFSFHTDIGFILIVEGRRSPFFTTDISLPLQPQIKDTTRLYKDESEIKMPDHQQLDAFRDLLSGAKRGKNLTVSKQVAELIEHDFVEERKVDKSVTQHDLATKITIARLLGRLFRADELSIDLWERAKGLEAERKKRSQVQGMAAN</sequence>
<name>A0A9P6HPF1_9AGAM</name>
<evidence type="ECO:0000256" key="1">
    <source>
        <dbReference type="ARBA" id="ARBA00004123"/>
    </source>
</evidence>
<dbReference type="PANTHER" id="PTHR13489">
    <property type="entry name" value="MINI-CHROMOSOME MAINTENANCE COMPLEX-BINDING PROTEIN"/>
    <property type="match status" value="1"/>
</dbReference>
<dbReference type="AlphaFoldDB" id="A0A9P6HPF1"/>
<comment type="subcellular location">
    <subcellularLocation>
        <location evidence="1">Nucleus</location>
    </subcellularLocation>
</comment>
<evidence type="ECO:0000313" key="4">
    <source>
        <dbReference type="Proteomes" id="UP000736335"/>
    </source>
</evidence>
<gene>
    <name evidence="3" type="ORF">BJ322DRAFT_1028203</name>
</gene>
<dbReference type="PANTHER" id="PTHR13489:SF0">
    <property type="entry name" value="MINI-CHROMOSOME MAINTENANCE COMPLEX-BINDING PROTEIN"/>
    <property type="match status" value="1"/>
</dbReference>
<dbReference type="OrthoDB" id="329666at2759"/>
<dbReference type="GO" id="GO:0006261">
    <property type="term" value="P:DNA-templated DNA replication"/>
    <property type="evidence" value="ECO:0007669"/>
    <property type="project" value="TreeGrafter"/>
</dbReference>
<dbReference type="GO" id="GO:0005634">
    <property type="term" value="C:nucleus"/>
    <property type="evidence" value="ECO:0007669"/>
    <property type="project" value="UniProtKB-SubCell"/>
</dbReference>